<reference evidence="7 8" key="1">
    <citation type="submission" date="2018-06" db="EMBL/GenBank/DDBJ databases">
        <title>Chryseolinea flavus sp. nov., a member of the phylum Bacteroidetes isolated from soil.</title>
        <authorList>
            <person name="Li Y."/>
            <person name="Wang J."/>
        </authorList>
    </citation>
    <scope>NUCLEOTIDE SEQUENCE [LARGE SCALE GENOMIC DNA]</scope>
    <source>
        <strain evidence="7 8">SDU1-6</strain>
    </source>
</reference>
<dbReference type="Proteomes" id="UP000251889">
    <property type="component" value="Unassembled WGS sequence"/>
</dbReference>
<feature type="transmembrane region" description="Helical" evidence="5">
    <location>
        <begin position="12"/>
        <end position="31"/>
    </location>
</feature>
<gene>
    <name evidence="7" type="ORF">DQQ10_10660</name>
</gene>
<evidence type="ECO:0000256" key="3">
    <source>
        <dbReference type="ARBA" id="ARBA00022989"/>
    </source>
</evidence>
<dbReference type="AlphaFoldDB" id="A0A364Y6B5"/>
<feature type="transmembrane region" description="Helical" evidence="5">
    <location>
        <begin position="457"/>
        <end position="475"/>
    </location>
</feature>
<keyword evidence="4 5" id="KW-0472">Membrane</keyword>
<keyword evidence="2 5" id="KW-0812">Transmembrane</keyword>
<feature type="transmembrane region" description="Helical" evidence="5">
    <location>
        <begin position="401"/>
        <end position="421"/>
    </location>
</feature>
<keyword evidence="8" id="KW-1185">Reference proteome</keyword>
<evidence type="ECO:0000313" key="8">
    <source>
        <dbReference type="Proteomes" id="UP000251889"/>
    </source>
</evidence>
<feature type="transmembrane region" description="Helical" evidence="5">
    <location>
        <begin position="80"/>
        <end position="103"/>
    </location>
</feature>
<evidence type="ECO:0000256" key="4">
    <source>
        <dbReference type="ARBA" id="ARBA00023136"/>
    </source>
</evidence>
<dbReference type="InterPro" id="IPR007016">
    <property type="entry name" value="O-antigen_ligase-rel_domated"/>
</dbReference>
<evidence type="ECO:0000259" key="6">
    <source>
        <dbReference type="Pfam" id="PF04932"/>
    </source>
</evidence>
<keyword evidence="3 5" id="KW-1133">Transmembrane helix</keyword>
<dbReference type="Pfam" id="PF04932">
    <property type="entry name" value="Wzy_C"/>
    <property type="match status" value="1"/>
</dbReference>
<comment type="caution">
    <text evidence="7">The sequence shown here is derived from an EMBL/GenBank/DDBJ whole genome shotgun (WGS) entry which is preliminary data.</text>
</comment>
<dbReference type="EMBL" id="QMFY01000004">
    <property type="protein sequence ID" value="RAW01357.1"/>
    <property type="molecule type" value="Genomic_DNA"/>
</dbReference>
<accession>A0A364Y6B5</accession>
<feature type="transmembrane region" description="Helical" evidence="5">
    <location>
        <begin position="115"/>
        <end position="135"/>
    </location>
</feature>
<proteinExistence type="predicted"/>
<dbReference type="OrthoDB" id="783093at2"/>
<organism evidence="7 8">
    <name type="scientific">Pseudochryseolinea flava</name>
    <dbReference type="NCBI Taxonomy" id="2059302"/>
    <lineage>
        <taxon>Bacteria</taxon>
        <taxon>Pseudomonadati</taxon>
        <taxon>Bacteroidota</taxon>
        <taxon>Cytophagia</taxon>
        <taxon>Cytophagales</taxon>
        <taxon>Fulvivirgaceae</taxon>
        <taxon>Pseudochryseolinea</taxon>
    </lineage>
</organism>
<feature type="transmembrane region" description="Helical" evidence="5">
    <location>
        <begin position="181"/>
        <end position="201"/>
    </location>
</feature>
<evidence type="ECO:0000313" key="7">
    <source>
        <dbReference type="EMBL" id="RAW01357.1"/>
    </source>
</evidence>
<feature type="transmembrane region" description="Helical" evidence="5">
    <location>
        <begin position="304"/>
        <end position="324"/>
    </location>
</feature>
<name>A0A364Y6B5_9BACT</name>
<feature type="transmembrane region" description="Helical" evidence="5">
    <location>
        <begin position="37"/>
        <end position="59"/>
    </location>
</feature>
<evidence type="ECO:0000256" key="2">
    <source>
        <dbReference type="ARBA" id="ARBA00022692"/>
    </source>
</evidence>
<dbReference type="GO" id="GO:0016020">
    <property type="term" value="C:membrane"/>
    <property type="evidence" value="ECO:0007669"/>
    <property type="project" value="UniProtKB-SubCell"/>
</dbReference>
<feature type="transmembrane region" description="Helical" evidence="5">
    <location>
        <begin position="263"/>
        <end position="292"/>
    </location>
</feature>
<feature type="transmembrane region" description="Helical" evidence="5">
    <location>
        <begin position="235"/>
        <end position="257"/>
    </location>
</feature>
<dbReference type="RefSeq" id="WP_112746843.1">
    <property type="nucleotide sequence ID" value="NZ_QMFY01000004.1"/>
</dbReference>
<protein>
    <recommendedName>
        <fullName evidence="6">O-antigen ligase-related domain-containing protein</fullName>
    </recommendedName>
</protein>
<sequence length="484" mass="54368">MERLLFQLKKASPVLLFLILSVVVIGISFLIANIGIAIALVVILLLVAIAVGVAVFANYRNGFLIMVVYSYFFFEIGRLAGVDLPLGALIELFLILITLSIVVERGKEDHEESAWNVFKNPIGTAILVYSTYALLEMFNPFSHSISARLIGIRETVMVLLLFFTCMHVFTSFKFIRFFTKFWLFFGLLAALYGMYQEWFGMPAYAMRWLMKGGPEAFKLAFIWNHLRVWSFMSDISGFGLFMAYGAIVCSILALGPFKTWHRLVLATVAFIMIISMGYSGTRTATAMILMGFAFYVMMTMNKRITILFAIVGAIGFAALMWGPFYSGPILRMRSTFKGSEDASMNVRDQKRLRLQPYAQTHPIGGGLNTVGNLGLRLEPGHRLAGPYDTDSGFLRIALERGWIGLALIMYMYATAMIVGVINFYKARDEQIKIFYAAYLAAFFAISVAHFTQDATDQKPIIIIITASFAFFINLIKFDKTESTT</sequence>
<evidence type="ECO:0000256" key="5">
    <source>
        <dbReference type="SAM" id="Phobius"/>
    </source>
</evidence>
<feature type="domain" description="O-antigen ligase-related" evidence="6">
    <location>
        <begin position="268"/>
        <end position="408"/>
    </location>
</feature>
<evidence type="ECO:0000256" key="1">
    <source>
        <dbReference type="ARBA" id="ARBA00004141"/>
    </source>
</evidence>
<comment type="subcellular location">
    <subcellularLocation>
        <location evidence="1">Membrane</location>
        <topology evidence="1">Multi-pass membrane protein</topology>
    </subcellularLocation>
</comment>
<dbReference type="InterPro" id="IPR051533">
    <property type="entry name" value="WaaL-like"/>
</dbReference>
<feature type="transmembrane region" description="Helical" evidence="5">
    <location>
        <begin position="156"/>
        <end position="175"/>
    </location>
</feature>
<feature type="transmembrane region" description="Helical" evidence="5">
    <location>
        <begin position="433"/>
        <end position="451"/>
    </location>
</feature>
<dbReference type="PANTHER" id="PTHR37422:SF13">
    <property type="entry name" value="LIPOPOLYSACCHARIDE BIOSYNTHESIS PROTEIN PA4999-RELATED"/>
    <property type="match status" value="1"/>
</dbReference>
<dbReference type="PANTHER" id="PTHR37422">
    <property type="entry name" value="TEICHURONIC ACID BIOSYNTHESIS PROTEIN TUAE"/>
    <property type="match status" value="1"/>
</dbReference>